<dbReference type="Gene3D" id="2.60.40.10">
    <property type="entry name" value="Immunoglobulins"/>
    <property type="match status" value="3"/>
</dbReference>
<dbReference type="Gene3D" id="3.20.20.80">
    <property type="entry name" value="Glycosidases"/>
    <property type="match status" value="1"/>
</dbReference>
<dbReference type="InterPro" id="IPR051913">
    <property type="entry name" value="GH2_Domain-Containing"/>
</dbReference>
<keyword evidence="12" id="KW-1185">Reference proteome</keyword>
<evidence type="ECO:0000256" key="2">
    <source>
        <dbReference type="ARBA" id="ARBA00022801"/>
    </source>
</evidence>
<dbReference type="AlphaFoldDB" id="A0A934RRZ0"/>
<accession>A0A934RRZ0</accession>
<feature type="domain" description="Glycoside hydrolase family 2 immunoglobulin-like beta-sandwich" evidence="6">
    <location>
        <begin position="214"/>
        <end position="317"/>
    </location>
</feature>
<evidence type="ECO:0000259" key="8">
    <source>
        <dbReference type="Pfam" id="PF02837"/>
    </source>
</evidence>
<dbReference type="InterPro" id="IPR036156">
    <property type="entry name" value="Beta-gal/glucu_dom_sf"/>
</dbReference>
<evidence type="ECO:0000313" key="11">
    <source>
        <dbReference type="EMBL" id="MBK1875308.1"/>
    </source>
</evidence>
<dbReference type="InterPro" id="IPR013783">
    <property type="entry name" value="Ig-like_fold"/>
</dbReference>
<dbReference type="InterPro" id="IPR032311">
    <property type="entry name" value="DUF4982"/>
</dbReference>
<evidence type="ECO:0000256" key="4">
    <source>
        <dbReference type="RuleBase" id="RU361154"/>
    </source>
</evidence>
<evidence type="ECO:0000259" key="7">
    <source>
        <dbReference type="Pfam" id="PF02836"/>
    </source>
</evidence>
<comment type="similarity">
    <text evidence="1 4">Belongs to the glycosyl hydrolase 2 family.</text>
</comment>
<dbReference type="InterPro" id="IPR006101">
    <property type="entry name" value="Glyco_hydro_2"/>
</dbReference>
<evidence type="ECO:0000256" key="1">
    <source>
        <dbReference type="ARBA" id="ARBA00007401"/>
    </source>
</evidence>
<dbReference type="PRINTS" id="PR00132">
    <property type="entry name" value="GLHYDRLASE2"/>
</dbReference>
<comment type="caution">
    <text evidence="11">The sequence shown here is derived from an EMBL/GenBank/DDBJ whole genome shotgun (WGS) entry which is preliminary data.</text>
</comment>
<evidence type="ECO:0000313" key="12">
    <source>
        <dbReference type="Proteomes" id="UP000617628"/>
    </source>
</evidence>
<feature type="domain" description="Glycosyl hydrolases family 2 sugar binding" evidence="8">
    <location>
        <begin position="93"/>
        <end position="194"/>
    </location>
</feature>
<dbReference type="GO" id="GO:0004553">
    <property type="term" value="F:hydrolase activity, hydrolyzing O-glycosyl compounds"/>
    <property type="evidence" value="ECO:0007669"/>
    <property type="project" value="InterPro"/>
</dbReference>
<dbReference type="InterPro" id="IPR017853">
    <property type="entry name" value="GH"/>
</dbReference>
<feature type="domain" description="Glycoside hydrolase family 2" evidence="10">
    <location>
        <begin position="661"/>
        <end position="755"/>
    </location>
</feature>
<dbReference type="RefSeq" id="WP_200353523.1">
    <property type="nucleotide sequence ID" value="NZ_JAENIL010000001.1"/>
</dbReference>
<dbReference type="InterPro" id="IPR023230">
    <property type="entry name" value="Glyco_hydro_2_CS"/>
</dbReference>
<evidence type="ECO:0000256" key="3">
    <source>
        <dbReference type="ARBA" id="ARBA00023295"/>
    </source>
</evidence>
<dbReference type="Pfam" id="PF16355">
    <property type="entry name" value="DUF4982"/>
    <property type="match status" value="1"/>
</dbReference>
<dbReference type="SUPFAM" id="SSF51445">
    <property type="entry name" value="(Trans)glycosidases"/>
    <property type="match status" value="1"/>
</dbReference>
<feature type="signal peptide" evidence="5">
    <location>
        <begin position="1"/>
        <end position="20"/>
    </location>
</feature>
<evidence type="ECO:0000259" key="9">
    <source>
        <dbReference type="Pfam" id="PF16355"/>
    </source>
</evidence>
<reference evidence="11" key="1">
    <citation type="submission" date="2021-01" db="EMBL/GenBank/DDBJ databases">
        <title>Modified the classification status of verrucomicrobia.</title>
        <authorList>
            <person name="Feng X."/>
        </authorList>
    </citation>
    <scope>NUCLEOTIDE SEQUENCE</scope>
    <source>
        <strain evidence="11">KCTC 13126</strain>
    </source>
</reference>
<protein>
    <submittedName>
        <fullName evidence="11">DUF4982 domain-containing protein</fullName>
    </submittedName>
</protein>
<dbReference type="Pfam" id="PF18565">
    <property type="entry name" value="Glyco_hydro2_C5"/>
    <property type="match status" value="1"/>
</dbReference>
<evidence type="ECO:0000256" key="5">
    <source>
        <dbReference type="SAM" id="SignalP"/>
    </source>
</evidence>
<dbReference type="GO" id="GO:0005975">
    <property type="term" value="P:carbohydrate metabolic process"/>
    <property type="evidence" value="ECO:0007669"/>
    <property type="project" value="InterPro"/>
</dbReference>
<dbReference type="Pfam" id="PF02836">
    <property type="entry name" value="Glyco_hydro_2_C"/>
    <property type="match status" value="1"/>
</dbReference>
<dbReference type="InterPro" id="IPR006104">
    <property type="entry name" value="Glyco_hydro_2_N"/>
</dbReference>
<evidence type="ECO:0000259" key="10">
    <source>
        <dbReference type="Pfam" id="PF18565"/>
    </source>
</evidence>
<dbReference type="SUPFAM" id="SSF49303">
    <property type="entry name" value="beta-Galactosidase/glucuronidase domain"/>
    <property type="match status" value="1"/>
</dbReference>
<dbReference type="Pfam" id="PF02837">
    <property type="entry name" value="Glyco_hydro_2_N"/>
    <property type="match status" value="1"/>
</dbReference>
<dbReference type="InterPro" id="IPR040605">
    <property type="entry name" value="Glyco_hydro2_dom5"/>
</dbReference>
<proteinExistence type="inferred from homology"/>
<dbReference type="PANTHER" id="PTHR42732:SF1">
    <property type="entry name" value="BETA-MANNOSIDASE"/>
    <property type="match status" value="1"/>
</dbReference>
<keyword evidence="2 4" id="KW-0378">Hydrolase</keyword>
<dbReference type="PROSITE" id="PS00719">
    <property type="entry name" value="GLYCOSYL_HYDROL_F2_1"/>
    <property type="match status" value="1"/>
</dbReference>
<feature type="domain" description="Glycoside hydrolase family 2 catalytic" evidence="7">
    <location>
        <begin position="327"/>
        <end position="482"/>
    </location>
</feature>
<dbReference type="SUPFAM" id="SSF49785">
    <property type="entry name" value="Galactose-binding domain-like"/>
    <property type="match status" value="1"/>
</dbReference>
<feature type="domain" description="DUF4982" evidence="9">
    <location>
        <begin position="584"/>
        <end position="646"/>
    </location>
</feature>
<dbReference type="Gene3D" id="2.60.120.260">
    <property type="entry name" value="Galactose-binding domain-like"/>
    <property type="match status" value="1"/>
</dbReference>
<feature type="chain" id="PRO_5037082560" evidence="5">
    <location>
        <begin position="21"/>
        <end position="974"/>
    </location>
</feature>
<name>A0A934RRZ0_9BACT</name>
<sequence>MKNLIIVLLAIATSFTSISAADLPFGFPETDRTKQSINQGWRFHRGEAEAEYYKKNYDDSDWELVDVPHTLALTSLTLDDLQDEKTQLVFHRDVGWYRKSITVTSSSSKKVFLEFEGAHQVTDLWVNGKHVGQHSIGGYTPFHFDISDFVSRGKSNQITLLVDNRRNAFVPPDPGPFDYVKFSGLYRDVYLVQTNPVHIGFNWESLTSGINITTPTIDTVNGNATINIKTAVKNASRSTVEAEVTNRIIDNRGIVVLKLIQSQKIAAGQELQFNQIGSLEDDVKFWDTENPNLYRVNTMVSVNGQPVDVLENRIGLRKFDLDPVRGFVLNGKPIKLIGFNRHQQYPYIGDALPDSLHYKDMLQFKEYGFNVMRTAHYPQDDALIDACDELGILVYEEAPSWISMSNDGEWWDNFEQSARIMIRNHRNHPSVVMWGAGINHRGYVPVMHNTVKQEDPTRLTASQGARWTGWQASGLTDINANMLYGPFIWDRSEPMFAMEGRSGAEHVAPYKQDDLMVGLISWVAHAYYTFHPTHDKANDKRDRTRSGAMTIFRHPRPYLDWYKAELLEAPFVDIKEEWMPGTEEVVVYSNALEVELFLNGKSISRQKPSSDEKYKGLDHPPFHFENIEYTEGKLVAKAYFEDGNEMESIKESAGSPAALRLVLDTEGREFHADGTDIVVAYAHIVDAKGVIVPDAQNLVTFKVEGDASVIGDGTNINANPMFPEYGVAPALIQAGHSPGKIRVTASSPGLRSTTVSLTSSTIGNDIVVNTAQAIYDFRSERVDLGAHDQLVQFDWNLWNGTDNEPSSYTLTSIPDASVTIAPSSESGVIRWLGEMNVIGKYGYAYGDGVVAIDEQGLDLTFEKLPKGIYKLTTWHHAPRSNSDHMDTNVDKLKSLTIHKVPYEDELTLSSPSLIEGDSLTTKVTEGKEMQFSPVATAEIVFESDGKSPVVINFNGSQNKGIWLNAFEISEWAEF</sequence>
<keyword evidence="5" id="KW-0732">Signal</keyword>
<organism evidence="11 12">
    <name type="scientific">Pelagicoccus mobilis</name>
    <dbReference type="NCBI Taxonomy" id="415221"/>
    <lineage>
        <taxon>Bacteria</taxon>
        <taxon>Pseudomonadati</taxon>
        <taxon>Verrucomicrobiota</taxon>
        <taxon>Opitutia</taxon>
        <taxon>Puniceicoccales</taxon>
        <taxon>Pelagicoccaceae</taxon>
        <taxon>Pelagicoccus</taxon>
    </lineage>
</organism>
<evidence type="ECO:0000259" key="6">
    <source>
        <dbReference type="Pfam" id="PF00703"/>
    </source>
</evidence>
<dbReference type="Proteomes" id="UP000617628">
    <property type="component" value="Unassembled WGS sequence"/>
</dbReference>
<dbReference type="InterPro" id="IPR006102">
    <property type="entry name" value="Ig-like_GH2"/>
</dbReference>
<dbReference type="EMBL" id="JAENIL010000001">
    <property type="protein sequence ID" value="MBK1875308.1"/>
    <property type="molecule type" value="Genomic_DNA"/>
</dbReference>
<dbReference type="InterPro" id="IPR006103">
    <property type="entry name" value="Glyco_hydro_2_cat"/>
</dbReference>
<dbReference type="InterPro" id="IPR008979">
    <property type="entry name" value="Galactose-bd-like_sf"/>
</dbReference>
<keyword evidence="3 4" id="KW-0326">Glycosidase</keyword>
<dbReference type="Pfam" id="PF00703">
    <property type="entry name" value="Glyco_hydro_2"/>
    <property type="match status" value="1"/>
</dbReference>
<gene>
    <name evidence="11" type="ORF">JIN87_00440</name>
</gene>
<dbReference type="PANTHER" id="PTHR42732">
    <property type="entry name" value="BETA-GALACTOSIDASE"/>
    <property type="match status" value="1"/>
</dbReference>